<reference evidence="1 2" key="1">
    <citation type="journal article" date="2016" name="Front. Microbiol.">
        <title>Comprehensive Phylogenetic Analysis of Bovine Non-aureus Staphylococci Species Based on Whole-Genome Sequencing.</title>
        <authorList>
            <person name="Naushad S."/>
            <person name="Barkema H.W."/>
            <person name="Luby C."/>
            <person name="Condas L.A."/>
            <person name="Nobrega D.B."/>
            <person name="Carson D.A."/>
            <person name="De Buck J."/>
        </authorList>
    </citation>
    <scope>NUCLEOTIDE SEQUENCE [LARGE SCALE GENOMIC DNA]</scope>
    <source>
        <strain evidence="1 2">SNUC 4337</strain>
    </source>
</reference>
<comment type="caution">
    <text evidence="1">The sequence shown here is derived from an EMBL/GenBank/DDBJ whole genome shotgun (WGS) entry which is preliminary data.</text>
</comment>
<dbReference type="EMBL" id="PZHR01000298">
    <property type="protein sequence ID" value="PTK52861.1"/>
    <property type="molecule type" value="Genomic_DNA"/>
</dbReference>
<feature type="non-terminal residue" evidence="1">
    <location>
        <position position="1"/>
    </location>
</feature>
<evidence type="ECO:0000313" key="2">
    <source>
        <dbReference type="Proteomes" id="UP000240400"/>
    </source>
</evidence>
<gene>
    <name evidence="1" type="ORF">BUZ61_14315</name>
</gene>
<dbReference type="Proteomes" id="UP000240400">
    <property type="component" value="Unassembled WGS sequence"/>
</dbReference>
<dbReference type="AlphaFoldDB" id="A0A2T4S6Q5"/>
<protein>
    <submittedName>
        <fullName evidence="1">Uncharacterized protein</fullName>
    </submittedName>
</protein>
<evidence type="ECO:0000313" key="1">
    <source>
        <dbReference type="EMBL" id="PTK52861.1"/>
    </source>
</evidence>
<accession>A0A2T4S6Q5</accession>
<sequence>AVASLSDLETVEEIIKHDIYAFIEQQTDELDKVMAYFTKGWS</sequence>
<organism evidence="1 2">
    <name type="scientific">Staphylococcus nepalensis</name>
    <dbReference type="NCBI Taxonomy" id="214473"/>
    <lineage>
        <taxon>Bacteria</taxon>
        <taxon>Bacillati</taxon>
        <taxon>Bacillota</taxon>
        <taxon>Bacilli</taxon>
        <taxon>Bacillales</taxon>
        <taxon>Staphylococcaceae</taxon>
        <taxon>Staphylococcus</taxon>
    </lineage>
</organism>
<name>A0A2T4S6Q5_9STAP</name>
<proteinExistence type="predicted"/>